<protein>
    <submittedName>
        <fullName evidence="2">GNAT family N-acetyltransferase</fullName>
        <ecNumber evidence="2">2.3.1.-</ecNumber>
    </submittedName>
</protein>
<reference evidence="3" key="1">
    <citation type="journal article" date="2019" name="Int. J. Syst. Evol. Microbiol.">
        <title>The Global Catalogue of Microorganisms (GCM) 10K type strain sequencing project: providing services to taxonomists for standard genome sequencing and annotation.</title>
        <authorList>
            <consortium name="The Broad Institute Genomics Platform"/>
            <consortium name="The Broad Institute Genome Sequencing Center for Infectious Disease"/>
            <person name="Wu L."/>
            <person name="Ma J."/>
        </authorList>
    </citation>
    <scope>NUCLEOTIDE SEQUENCE [LARGE SCALE GENOMIC DNA]</scope>
    <source>
        <strain evidence="3">CCUG 56752</strain>
    </source>
</reference>
<accession>A0ABW3GSQ3</accession>
<dbReference type="RefSeq" id="WP_379658619.1">
    <property type="nucleotide sequence ID" value="NZ_JBHTIV010000022.1"/>
</dbReference>
<dbReference type="CDD" id="cd04301">
    <property type="entry name" value="NAT_SF"/>
    <property type="match status" value="1"/>
</dbReference>
<evidence type="ECO:0000313" key="2">
    <source>
        <dbReference type="EMBL" id="MFD0933317.1"/>
    </source>
</evidence>
<feature type="domain" description="N-acetyltransferase" evidence="1">
    <location>
        <begin position="2"/>
        <end position="155"/>
    </location>
</feature>
<dbReference type="GO" id="GO:0016746">
    <property type="term" value="F:acyltransferase activity"/>
    <property type="evidence" value="ECO:0007669"/>
    <property type="project" value="UniProtKB-KW"/>
</dbReference>
<dbReference type="Pfam" id="PF13527">
    <property type="entry name" value="Acetyltransf_9"/>
    <property type="match status" value="1"/>
</dbReference>
<evidence type="ECO:0000313" key="3">
    <source>
        <dbReference type="Proteomes" id="UP001597049"/>
    </source>
</evidence>
<dbReference type="Proteomes" id="UP001597049">
    <property type="component" value="Unassembled WGS sequence"/>
</dbReference>
<dbReference type="SUPFAM" id="SSF55729">
    <property type="entry name" value="Acyl-CoA N-acyltransferases (Nat)"/>
    <property type="match status" value="1"/>
</dbReference>
<keyword evidence="2" id="KW-0808">Transferase</keyword>
<keyword evidence="2" id="KW-0012">Acyltransferase</keyword>
<dbReference type="EMBL" id="JBHTIV010000022">
    <property type="protein sequence ID" value="MFD0933317.1"/>
    <property type="molecule type" value="Genomic_DNA"/>
</dbReference>
<dbReference type="InterPro" id="IPR000182">
    <property type="entry name" value="GNAT_dom"/>
</dbReference>
<sequence length="330" mass="39247">MIEIVNYSPKYEKQHFEFATKLFGKRRKRRNPDYIYWKFRGEFQKELTSFKLALSEGKIIGQLGLIPCSLKIVDRSIETQWACDLMVDPAYRGKGVAKQLYASAHEQKLITLGSDPSPSAEKSMLRSGYRKLKSSSKEFIPIYLDVPLRMKKLPYKFVQHVQNPFLGIYKQSKYKQEFKELDIFKVDHHSIFTKRDENSLSISVDDSFKAWRFHSFKDYYPGIKLFNLVLTHTYFSGYHHGNIYFITDLELEKKEHFYSIINFILGFLPNKIDRIRFQNNFDDIQLGHRLTRIVYSIKTSIIYYTEDKTLKEQIDGRYFYYTHQDSDENI</sequence>
<gene>
    <name evidence="2" type="ORF">ACFQ0R_11975</name>
</gene>
<dbReference type="Gene3D" id="3.40.630.30">
    <property type="match status" value="1"/>
</dbReference>
<dbReference type="EC" id="2.3.1.-" evidence="2"/>
<proteinExistence type="predicted"/>
<organism evidence="2 3">
    <name type="scientific">Psychroflexus salinarum</name>
    <dbReference type="NCBI Taxonomy" id="546024"/>
    <lineage>
        <taxon>Bacteria</taxon>
        <taxon>Pseudomonadati</taxon>
        <taxon>Bacteroidota</taxon>
        <taxon>Flavobacteriia</taxon>
        <taxon>Flavobacteriales</taxon>
        <taxon>Flavobacteriaceae</taxon>
        <taxon>Psychroflexus</taxon>
    </lineage>
</organism>
<evidence type="ECO:0000259" key="1">
    <source>
        <dbReference type="PROSITE" id="PS51186"/>
    </source>
</evidence>
<keyword evidence="3" id="KW-1185">Reference proteome</keyword>
<dbReference type="InterPro" id="IPR016181">
    <property type="entry name" value="Acyl_CoA_acyltransferase"/>
</dbReference>
<dbReference type="PROSITE" id="PS51186">
    <property type="entry name" value="GNAT"/>
    <property type="match status" value="1"/>
</dbReference>
<name>A0ABW3GSQ3_9FLAO</name>
<comment type="caution">
    <text evidence="2">The sequence shown here is derived from an EMBL/GenBank/DDBJ whole genome shotgun (WGS) entry which is preliminary data.</text>
</comment>